<dbReference type="KEGG" id="mne:D174_10060"/>
<dbReference type="AlphaFoldDB" id="V5XBV8"/>
<keyword evidence="2" id="KW-1185">Reference proteome</keyword>
<name>V5XBV8_MYCNE</name>
<dbReference type="Gene3D" id="1.10.357.10">
    <property type="entry name" value="Tetracycline Repressor, domain 2"/>
    <property type="match status" value="1"/>
</dbReference>
<dbReference type="EMBL" id="CP006936">
    <property type="protein sequence ID" value="AHC24899.1"/>
    <property type="molecule type" value="Genomic_DNA"/>
</dbReference>
<dbReference type="Proteomes" id="UP000018763">
    <property type="component" value="Chromosome"/>
</dbReference>
<accession>V5XBV8</accession>
<proteinExistence type="predicted"/>
<protein>
    <submittedName>
        <fullName evidence="1">TetR family transcriptional regulator</fullName>
    </submittedName>
</protein>
<reference evidence="1 2" key="1">
    <citation type="journal article" date="2014" name="Genome Announc.">
        <title>Complete Genome Sequence of Sterol-Transforming Mycobacterium neoaurum Strain VKM Ac-1815D.</title>
        <authorList>
            <person name="Shtratnikova V.Y."/>
            <person name="Bragin E.Y."/>
            <person name="Dovbnya D.V."/>
            <person name="Pekov Y.A."/>
            <person name="Schelkunov M.I."/>
            <person name="Strizhov N."/>
            <person name="Ivashina T.V."/>
            <person name="Ashapkin V.V."/>
            <person name="Donova M.V."/>
        </authorList>
    </citation>
    <scope>NUCLEOTIDE SEQUENCE [LARGE SCALE GENOMIC DNA]</scope>
    <source>
        <strain evidence="1 2">VKM Ac-1815D</strain>
    </source>
</reference>
<organism evidence="1 2">
    <name type="scientific">Mycolicibacterium neoaurum VKM Ac-1815D</name>
    <dbReference type="NCBI Taxonomy" id="700508"/>
    <lineage>
        <taxon>Bacteria</taxon>
        <taxon>Bacillati</taxon>
        <taxon>Actinomycetota</taxon>
        <taxon>Actinomycetes</taxon>
        <taxon>Mycobacteriales</taxon>
        <taxon>Mycobacteriaceae</taxon>
        <taxon>Mycolicibacterium</taxon>
    </lineage>
</organism>
<dbReference type="eggNOG" id="COG1309">
    <property type="taxonomic scope" value="Bacteria"/>
</dbReference>
<sequence>MVDADNPLSKLHIAIHSAQLYLGHMSSAAAADVTYLWDQASRRKRTHRRVFGAATAILDARAELSLTELAARARITPADVSAHFPTVDTVFAELYLTRLHDLALVIDPTAPMRARVGDQLRAITLVMADEPLLAAACARALLCEDDDAVAGVRARVAAEVHRRSAAALGVGAWPEVLETVETLFWGALLQVRAGVMTYHDMADRLDTMLALVLPDID</sequence>
<evidence type="ECO:0000313" key="2">
    <source>
        <dbReference type="Proteomes" id="UP000018763"/>
    </source>
</evidence>
<gene>
    <name evidence="1" type="ORF">D174_10060</name>
</gene>
<evidence type="ECO:0000313" key="1">
    <source>
        <dbReference type="EMBL" id="AHC24899.1"/>
    </source>
</evidence>